<protein>
    <submittedName>
        <fullName evidence="1">Uncharacterized protein</fullName>
    </submittedName>
</protein>
<proteinExistence type="predicted"/>
<accession>A0A7M5TQR3</accession>
<evidence type="ECO:0000313" key="2">
    <source>
        <dbReference type="Proteomes" id="UP000594262"/>
    </source>
</evidence>
<keyword evidence="2" id="KW-1185">Reference proteome</keyword>
<sequence length="262" mass="30240">MLAYPRQVFLPPHLTECVETKETWTGLDPPVYRTVCGFDSSGRYYTSYTRPWDSTDDHVIAVYSFNEETAKLQMSLIKLPTWNDSNFLECDWPYNASLNRWFVFEKPSTLEDGSQPLILHSGSMKHLLGAPPGSIVSTTFQETEDCVIELEPYKALQCIQCFWQGKTKEYGYALMVLVSTGGFNFVADIVLMDKTKLSHFKRVVLSNCTELSFEPGTFDTSHIDLQLSIDISSERIFIHDYDYMVRSYMVSIFQEIKFWLNE</sequence>
<name>A0A7M5TQR3_9CNID</name>
<organism evidence="1 2">
    <name type="scientific">Clytia hemisphaerica</name>
    <dbReference type="NCBI Taxonomy" id="252671"/>
    <lineage>
        <taxon>Eukaryota</taxon>
        <taxon>Metazoa</taxon>
        <taxon>Cnidaria</taxon>
        <taxon>Hydrozoa</taxon>
        <taxon>Hydroidolina</taxon>
        <taxon>Leptothecata</taxon>
        <taxon>Obeliida</taxon>
        <taxon>Clytiidae</taxon>
        <taxon>Clytia</taxon>
    </lineage>
</organism>
<dbReference type="EnsemblMetazoa" id="CLYHEMT000462.1">
    <property type="protein sequence ID" value="CLYHEMP000462.1"/>
    <property type="gene ID" value="CLYHEMG000462"/>
</dbReference>
<reference evidence="1" key="1">
    <citation type="submission" date="2021-01" db="UniProtKB">
        <authorList>
            <consortium name="EnsemblMetazoa"/>
        </authorList>
    </citation>
    <scope>IDENTIFICATION</scope>
</reference>
<dbReference type="Proteomes" id="UP000594262">
    <property type="component" value="Unplaced"/>
</dbReference>
<dbReference type="AlphaFoldDB" id="A0A7M5TQR3"/>
<evidence type="ECO:0000313" key="1">
    <source>
        <dbReference type="EnsemblMetazoa" id="CLYHEMP000462.1"/>
    </source>
</evidence>